<dbReference type="InterPro" id="IPR022880">
    <property type="entry name" value="DNApol_IV"/>
</dbReference>
<keyword evidence="2" id="KW-0808">Transferase</keyword>
<keyword evidence="2" id="KW-0963">Cytoplasm</keyword>
<dbReference type="Pfam" id="PF11798">
    <property type="entry name" value="IMS_HHH"/>
    <property type="match status" value="1"/>
</dbReference>
<dbReference type="EMBL" id="CP034928">
    <property type="protein sequence ID" value="QAA76772.1"/>
    <property type="molecule type" value="Genomic_DNA"/>
</dbReference>
<evidence type="ECO:0000259" key="3">
    <source>
        <dbReference type="PROSITE" id="PS50173"/>
    </source>
</evidence>
<comment type="similarity">
    <text evidence="1 2">Belongs to the DNA polymerase type-Y family.</text>
</comment>
<dbReference type="GO" id="GO:0003684">
    <property type="term" value="F:damaged DNA binding"/>
    <property type="evidence" value="ECO:0007669"/>
    <property type="project" value="InterPro"/>
</dbReference>
<dbReference type="HAMAP" id="MF_01113">
    <property type="entry name" value="DNApol_IV"/>
    <property type="match status" value="1"/>
</dbReference>
<keyword evidence="2" id="KW-0234">DNA repair</keyword>
<dbReference type="GO" id="GO:0005829">
    <property type="term" value="C:cytosol"/>
    <property type="evidence" value="ECO:0007669"/>
    <property type="project" value="TreeGrafter"/>
</dbReference>
<reference evidence="5" key="1">
    <citation type="submission" date="2018-12" db="EMBL/GenBank/DDBJ databases">
        <title>Complete genome sequence of an uncultured bacterium of the candidate phylum Bipolaricaulota.</title>
        <authorList>
            <person name="Kadnikov V.V."/>
            <person name="Mardanov A.V."/>
            <person name="Beletsky A.V."/>
            <person name="Frank Y.A."/>
            <person name="Karnachuk O.V."/>
            <person name="Ravin N.V."/>
        </authorList>
    </citation>
    <scope>NUCLEOTIDE SEQUENCE [LARGE SCALE GENOMIC DNA]</scope>
</reference>
<dbReference type="PROSITE" id="PS50173">
    <property type="entry name" value="UMUC"/>
    <property type="match status" value="1"/>
</dbReference>
<comment type="subcellular location">
    <subcellularLocation>
        <location evidence="2">Cytoplasm</location>
    </subcellularLocation>
</comment>
<dbReference type="GO" id="GO:0042276">
    <property type="term" value="P:error-prone translesion synthesis"/>
    <property type="evidence" value="ECO:0007669"/>
    <property type="project" value="TreeGrafter"/>
</dbReference>
<dbReference type="InterPro" id="IPR043128">
    <property type="entry name" value="Rev_trsase/Diguanyl_cyclase"/>
</dbReference>
<dbReference type="GO" id="GO:0009432">
    <property type="term" value="P:SOS response"/>
    <property type="evidence" value="ECO:0007669"/>
    <property type="project" value="TreeGrafter"/>
</dbReference>
<feature type="domain" description="UmuC" evidence="3">
    <location>
        <begin position="3"/>
        <end position="186"/>
    </location>
</feature>
<comment type="catalytic activity">
    <reaction evidence="2">
        <text>DNA(n) + a 2'-deoxyribonucleoside 5'-triphosphate = DNA(n+1) + diphosphate</text>
        <dbReference type="Rhea" id="RHEA:22508"/>
        <dbReference type="Rhea" id="RHEA-COMP:17339"/>
        <dbReference type="Rhea" id="RHEA-COMP:17340"/>
        <dbReference type="ChEBI" id="CHEBI:33019"/>
        <dbReference type="ChEBI" id="CHEBI:61560"/>
        <dbReference type="ChEBI" id="CHEBI:173112"/>
        <dbReference type="EC" id="2.7.7.7"/>
    </reaction>
</comment>
<comment type="function">
    <text evidence="2">Poorly processive, error-prone DNA polymerase involved in untargeted mutagenesis. Copies undamaged DNA at stalled replication forks, which arise in vivo from mismatched or misaligned primer ends. These misaligned primers can be extended by PolIV. Exhibits no 3'-5' exonuclease (proofreading) activity. May be involved in translesional synthesis, in conjunction with the beta clamp from PolIII.</text>
</comment>
<proteinExistence type="inferred from homology"/>
<sequence>MIILHLDMDSYFASVEQQANPRLRGKPIVVSGRPDIHSVVAAASREAKRYGVRSGMTTWEAARLCPHVVFVPGDPDKYETVTRRFVEILIRYTPMVEVYSIDEVFLDVTQEAPRHGGPLALARRIQDELRAELGQWITCSVGIAPNKMLAKLAVEKAKPGGVAWIVPEEVPAVLAETPVGAVCGIGPRIAKRLEMMGIRTLADLGRYPPARLKHAFGVQGSVLSLWGQGLDPNPLLPYWQEDEVKSIGHSHAIPRALRHPDGARSVLLYLCDRTARRLRAKGFVGRVIHYGLRDAGMRYAGAQRALEVPTDDEDTIFQTTLDLIKDHGGFPDETTLVGVRVDDLQPKVMTPRPLFPEEGRRERLALACDRIRNRYGEGAVGRGTVYACRILTMATGGMGRQKEIALTCRRNGA</sequence>
<dbReference type="Gene3D" id="3.30.1490.100">
    <property type="entry name" value="DNA polymerase, Y-family, little finger domain"/>
    <property type="match status" value="1"/>
</dbReference>
<keyword evidence="2" id="KW-0515">Mutator protein</keyword>
<protein>
    <recommendedName>
        <fullName evidence="2">DNA polymerase IV</fullName>
        <shortName evidence="2">Pol IV</shortName>
        <ecNumber evidence="2">2.7.7.7</ecNumber>
    </recommendedName>
</protein>
<dbReference type="InterPro" id="IPR036775">
    <property type="entry name" value="DNA_pol_Y-fam_lit_finger_sf"/>
</dbReference>
<evidence type="ECO:0000313" key="4">
    <source>
        <dbReference type="EMBL" id="QAA76772.1"/>
    </source>
</evidence>
<dbReference type="InterPro" id="IPR024728">
    <property type="entry name" value="PolY_HhH_motif"/>
</dbReference>
<dbReference type="Gene3D" id="3.40.1170.60">
    <property type="match status" value="1"/>
</dbReference>
<keyword evidence="2" id="KW-0238">DNA-binding</keyword>
<dbReference type="GO" id="GO:0000287">
    <property type="term" value="F:magnesium ion binding"/>
    <property type="evidence" value="ECO:0007669"/>
    <property type="project" value="UniProtKB-UniRule"/>
</dbReference>
<dbReference type="InterPro" id="IPR050116">
    <property type="entry name" value="DNA_polymerase-Y"/>
</dbReference>
<dbReference type="PANTHER" id="PTHR11076">
    <property type="entry name" value="DNA REPAIR POLYMERASE UMUC / TRANSFERASE FAMILY MEMBER"/>
    <property type="match status" value="1"/>
</dbReference>
<dbReference type="InterPro" id="IPR017961">
    <property type="entry name" value="DNA_pol_Y-fam_little_finger"/>
</dbReference>
<dbReference type="InterPro" id="IPR001126">
    <property type="entry name" value="UmuC"/>
</dbReference>
<dbReference type="PANTHER" id="PTHR11076:SF33">
    <property type="entry name" value="DNA POLYMERASE KAPPA"/>
    <property type="match status" value="1"/>
</dbReference>
<keyword evidence="2" id="KW-0460">Magnesium</keyword>
<dbReference type="Proteomes" id="UP000287233">
    <property type="component" value="Chromosome"/>
</dbReference>
<dbReference type="GO" id="GO:0006281">
    <property type="term" value="P:DNA repair"/>
    <property type="evidence" value="ECO:0007669"/>
    <property type="project" value="UniProtKB-UniRule"/>
</dbReference>
<dbReference type="EC" id="2.7.7.7" evidence="2"/>
<dbReference type="InterPro" id="IPR043502">
    <property type="entry name" value="DNA/RNA_pol_sf"/>
</dbReference>
<dbReference type="AlphaFoldDB" id="A0A410FUW8"/>
<dbReference type="CDD" id="cd03586">
    <property type="entry name" value="PolY_Pol_IV_kappa"/>
    <property type="match status" value="1"/>
</dbReference>
<comment type="subunit">
    <text evidence="2">Monomer.</text>
</comment>
<dbReference type="GO" id="GO:0003887">
    <property type="term" value="F:DNA-directed DNA polymerase activity"/>
    <property type="evidence" value="ECO:0007669"/>
    <property type="project" value="UniProtKB-UniRule"/>
</dbReference>
<feature type="active site" evidence="2">
    <location>
        <position position="103"/>
    </location>
</feature>
<keyword evidence="2" id="KW-0227">DNA damage</keyword>
<dbReference type="Gene3D" id="1.10.150.20">
    <property type="entry name" value="5' to 3' exonuclease, C-terminal subdomain"/>
    <property type="match status" value="1"/>
</dbReference>
<accession>A0A410FUW8</accession>
<evidence type="ECO:0000313" key="5">
    <source>
        <dbReference type="Proteomes" id="UP000287233"/>
    </source>
</evidence>
<feature type="binding site" evidence="2">
    <location>
        <position position="7"/>
    </location>
    <ligand>
        <name>Mg(2+)</name>
        <dbReference type="ChEBI" id="CHEBI:18420"/>
    </ligand>
</feature>
<keyword evidence="2" id="KW-0235">DNA replication</keyword>
<dbReference type="Gene3D" id="3.30.70.270">
    <property type="match status" value="1"/>
</dbReference>
<dbReference type="GO" id="GO:0006261">
    <property type="term" value="P:DNA-templated DNA replication"/>
    <property type="evidence" value="ECO:0007669"/>
    <property type="project" value="UniProtKB-UniRule"/>
</dbReference>
<comment type="cofactor">
    <cofactor evidence="2">
        <name>Mg(2+)</name>
        <dbReference type="ChEBI" id="CHEBI:18420"/>
    </cofactor>
    <text evidence="2">Binds 2 magnesium ions per subunit.</text>
</comment>
<organism evidence="4 5">
    <name type="scientific">Bipolaricaulis sibiricus</name>
    <dbReference type="NCBI Taxonomy" id="2501609"/>
    <lineage>
        <taxon>Bacteria</taxon>
        <taxon>Candidatus Bipolaricaulota</taxon>
        <taxon>Candidatus Bipolaricaulia</taxon>
        <taxon>Candidatus Bipolaricaulales</taxon>
        <taxon>Candidatus Bipolaricaulaceae</taxon>
        <taxon>Candidatus Bipolaricaulis</taxon>
    </lineage>
</organism>
<dbReference type="SUPFAM" id="SSF56672">
    <property type="entry name" value="DNA/RNA polymerases"/>
    <property type="match status" value="1"/>
</dbReference>
<keyword evidence="2" id="KW-0239">DNA-directed DNA polymerase</keyword>
<keyword evidence="2" id="KW-0479">Metal-binding</keyword>
<dbReference type="Pfam" id="PF00817">
    <property type="entry name" value="IMS"/>
    <property type="match status" value="1"/>
</dbReference>
<gene>
    <name evidence="2" type="primary">dinB</name>
    <name evidence="4" type="ORF">BIP78_1006</name>
</gene>
<keyword evidence="2" id="KW-0548">Nucleotidyltransferase</keyword>
<evidence type="ECO:0000256" key="2">
    <source>
        <dbReference type="HAMAP-Rule" id="MF_01113"/>
    </source>
</evidence>
<dbReference type="Pfam" id="PF11799">
    <property type="entry name" value="IMS_C"/>
    <property type="match status" value="1"/>
</dbReference>
<name>A0A410FUW8_BIPS1</name>
<feature type="site" description="Substrate discrimination" evidence="2">
    <location>
        <position position="12"/>
    </location>
</feature>
<dbReference type="KEGG" id="bih:BIP78_1006"/>
<dbReference type="SUPFAM" id="SSF100879">
    <property type="entry name" value="Lesion bypass DNA polymerase (Y-family), little finger domain"/>
    <property type="match status" value="1"/>
</dbReference>
<feature type="binding site" evidence="2">
    <location>
        <position position="102"/>
    </location>
    <ligand>
        <name>Mg(2+)</name>
        <dbReference type="ChEBI" id="CHEBI:18420"/>
    </ligand>
</feature>
<evidence type="ECO:0000256" key="1">
    <source>
        <dbReference type="ARBA" id="ARBA00010945"/>
    </source>
</evidence>